<gene>
    <name evidence="2" type="ORF">XENOCAPTIV_014898</name>
</gene>
<name>A0ABV0RUR9_9TELE</name>
<proteinExistence type="predicted"/>
<dbReference type="InterPro" id="IPR027417">
    <property type="entry name" value="P-loop_NTPase"/>
</dbReference>
<dbReference type="PANTHER" id="PTHR19229">
    <property type="entry name" value="ATP-BINDING CASSETTE TRANSPORTER SUBFAMILY A ABCA"/>
    <property type="match status" value="1"/>
</dbReference>
<evidence type="ECO:0000313" key="3">
    <source>
        <dbReference type="Proteomes" id="UP001434883"/>
    </source>
</evidence>
<dbReference type="InterPro" id="IPR026082">
    <property type="entry name" value="ABCA"/>
</dbReference>
<keyword evidence="3" id="KW-1185">Reference proteome</keyword>
<dbReference type="SUPFAM" id="SSF52540">
    <property type="entry name" value="P-loop containing nucleoside triphosphate hydrolases"/>
    <property type="match status" value="1"/>
</dbReference>
<feature type="domain" description="ABC transporter" evidence="1">
    <location>
        <begin position="1"/>
        <end position="57"/>
    </location>
</feature>
<dbReference type="InterPro" id="IPR003439">
    <property type="entry name" value="ABC_transporter-like_ATP-bd"/>
</dbReference>
<protein>
    <recommendedName>
        <fullName evidence="1">ABC transporter domain-containing protein</fullName>
    </recommendedName>
</protein>
<dbReference type="Proteomes" id="UP001434883">
    <property type="component" value="Unassembled WGS sequence"/>
</dbReference>
<dbReference type="PANTHER" id="PTHR19229:SF209">
    <property type="entry name" value="ATP-BINDING CASSETTE SUB-FAMILY A MEMBER 5 ISOFORM X1"/>
    <property type="match status" value="1"/>
</dbReference>
<feature type="non-terminal residue" evidence="2">
    <location>
        <position position="1"/>
    </location>
</feature>
<dbReference type="Gene3D" id="3.40.50.300">
    <property type="entry name" value="P-loop containing nucleotide triphosphate hydrolases"/>
    <property type="match status" value="2"/>
</dbReference>
<dbReference type="Pfam" id="PF00005">
    <property type="entry name" value="ABC_tran"/>
    <property type="match status" value="1"/>
</dbReference>
<evidence type="ECO:0000259" key="1">
    <source>
        <dbReference type="Pfam" id="PF00005"/>
    </source>
</evidence>
<organism evidence="2 3">
    <name type="scientific">Xenoophorus captivus</name>
    <dbReference type="NCBI Taxonomy" id="1517983"/>
    <lineage>
        <taxon>Eukaryota</taxon>
        <taxon>Metazoa</taxon>
        <taxon>Chordata</taxon>
        <taxon>Craniata</taxon>
        <taxon>Vertebrata</taxon>
        <taxon>Euteleostomi</taxon>
        <taxon>Actinopterygii</taxon>
        <taxon>Neopterygii</taxon>
        <taxon>Teleostei</taxon>
        <taxon>Neoteleostei</taxon>
        <taxon>Acanthomorphata</taxon>
        <taxon>Ovalentaria</taxon>
        <taxon>Atherinomorphae</taxon>
        <taxon>Cyprinodontiformes</taxon>
        <taxon>Goodeidae</taxon>
        <taxon>Xenoophorus</taxon>
    </lineage>
</organism>
<reference evidence="2 3" key="1">
    <citation type="submission" date="2021-06" db="EMBL/GenBank/DDBJ databases">
        <authorList>
            <person name="Palmer J.M."/>
        </authorList>
    </citation>
    <scope>NUCLEOTIDE SEQUENCE [LARGE SCALE GENOMIC DNA]</scope>
    <source>
        <strain evidence="2 3">XC_2019</strain>
        <tissue evidence="2">Muscle</tissue>
    </source>
</reference>
<accession>A0ABV0RUR9</accession>
<dbReference type="EMBL" id="JAHRIN010059123">
    <property type="protein sequence ID" value="MEQ2211760.1"/>
    <property type="molecule type" value="Genomic_DNA"/>
</dbReference>
<sequence>EVLGLLGPNGAGKSTVMHMLSGDTDPTAGQIVLLDEPSSGMDPKSKQRMWRAMRAAFRNHQRGAILTTHYMEEAEAVCDRVAIIISGQLRFFSSLGIFERNQIFGLQVHAA</sequence>
<comment type="caution">
    <text evidence="2">The sequence shown here is derived from an EMBL/GenBank/DDBJ whole genome shotgun (WGS) entry which is preliminary data.</text>
</comment>
<evidence type="ECO:0000313" key="2">
    <source>
        <dbReference type="EMBL" id="MEQ2211760.1"/>
    </source>
</evidence>